<reference evidence="1 2" key="1">
    <citation type="journal article" date="2024" name="G3 (Bethesda)">
        <title>Genome assembly of Hibiscus sabdariffa L. provides insights into metabolisms of medicinal natural products.</title>
        <authorList>
            <person name="Kim T."/>
        </authorList>
    </citation>
    <scope>NUCLEOTIDE SEQUENCE [LARGE SCALE GENOMIC DNA]</scope>
    <source>
        <strain evidence="1">TK-2024</strain>
        <tissue evidence="1">Old leaves</tissue>
    </source>
</reference>
<keyword evidence="2" id="KW-1185">Reference proteome</keyword>
<comment type="caution">
    <text evidence="1">The sequence shown here is derived from an EMBL/GenBank/DDBJ whole genome shotgun (WGS) entry which is preliminary data.</text>
</comment>
<accession>A0ABR2AUD6</accession>
<proteinExistence type="predicted"/>
<evidence type="ECO:0000313" key="1">
    <source>
        <dbReference type="EMBL" id="KAK8497728.1"/>
    </source>
</evidence>
<dbReference type="Proteomes" id="UP001472677">
    <property type="component" value="Unassembled WGS sequence"/>
</dbReference>
<protein>
    <submittedName>
        <fullName evidence="1">Uncharacterized protein</fullName>
    </submittedName>
</protein>
<evidence type="ECO:0000313" key="2">
    <source>
        <dbReference type="Proteomes" id="UP001472677"/>
    </source>
</evidence>
<organism evidence="1 2">
    <name type="scientific">Hibiscus sabdariffa</name>
    <name type="common">roselle</name>
    <dbReference type="NCBI Taxonomy" id="183260"/>
    <lineage>
        <taxon>Eukaryota</taxon>
        <taxon>Viridiplantae</taxon>
        <taxon>Streptophyta</taxon>
        <taxon>Embryophyta</taxon>
        <taxon>Tracheophyta</taxon>
        <taxon>Spermatophyta</taxon>
        <taxon>Magnoliopsida</taxon>
        <taxon>eudicotyledons</taxon>
        <taxon>Gunneridae</taxon>
        <taxon>Pentapetalae</taxon>
        <taxon>rosids</taxon>
        <taxon>malvids</taxon>
        <taxon>Malvales</taxon>
        <taxon>Malvaceae</taxon>
        <taxon>Malvoideae</taxon>
        <taxon>Hibiscus</taxon>
    </lineage>
</organism>
<gene>
    <name evidence="1" type="ORF">V6N12_009554</name>
</gene>
<name>A0ABR2AUD6_9ROSI</name>
<sequence length="83" mass="9277">MLVRESSDQTQMKTIYVLSTADLEAIYCNFDSFHINGVSAMHMTMPCAYDALLPAMHRTPSCTYVALSKLSPDTCQGWPNAKR</sequence>
<dbReference type="EMBL" id="JBBPBM010000298">
    <property type="protein sequence ID" value="KAK8497728.1"/>
    <property type="molecule type" value="Genomic_DNA"/>
</dbReference>